<proteinExistence type="predicted"/>
<dbReference type="InterPro" id="IPR049012">
    <property type="entry name" value="Mutator_transp_dom"/>
</dbReference>
<protein>
    <recommendedName>
        <fullName evidence="2">Mutator-like transposase domain-containing protein</fullName>
    </recommendedName>
</protein>
<comment type="caution">
    <text evidence="3">The sequence shown here is derived from an EMBL/GenBank/DDBJ whole genome shotgun (WGS) entry which is preliminary data.</text>
</comment>
<dbReference type="Proteomes" id="UP001487740">
    <property type="component" value="Unassembled WGS sequence"/>
</dbReference>
<reference evidence="3 4" key="1">
    <citation type="submission" date="2023-03" db="EMBL/GenBank/DDBJ databases">
        <title>High-quality genome of Scylla paramamosain provides insights in environmental adaptation.</title>
        <authorList>
            <person name="Zhang L."/>
        </authorList>
    </citation>
    <scope>NUCLEOTIDE SEQUENCE [LARGE SCALE GENOMIC DNA]</scope>
    <source>
        <strain evidence="3">LZ_2023a</strain>
        <tissue evidence="3">Muscle</tissue>
    </source>
</reference>
<organism evidence="3 4">
    <name type="scientific">Scylla paramamosain</name>
    <name type="common">Mud crab</name>
    <dbReference type="NCBI Taxonomy" id="85552"/>
    <lineage>
        <taxon>Eukaryota</taxon>
        <taxon>Metazoa</taxon>
        <taxon>Ecdysozoa</taxon>
        <taxon>Arthropoda</taxon>
        <taxon>Crustacea</taxon>
        <taxon>Multicrustacea</taxon>
        <taxon>Malacostraca</taxon>
        <taxon>Eumalacostraca</taxon>
        <taxon>Eucarida</taxon>
        <taxon>Decapoda</taxon>
        <taxon>Pleocyemata</taxon>
        <taxon>Brachyura</taxon>
        <taxon>Eubrachyura</taxon>
        <taxon>Portunoidea</taxon>
        <taxon>Portunidae</taxon>
        <taxon>Portuninae</taxon>
        <taxon>Scylla</taxon>
    </lineage>
</organism>
<keyword evidence="4" id="KW-1185">Reference proteome</keyword>
<evidence type="ECO:0000259" key="2">
    <source>
        <dbReference type="Pfam" id="PF20700"/>
    </source>
</evidence>
<gene>
    <name evidence="3" type="ORF">O3P69_006206</name>
</gene>
<feature type="region of interest" description="Disordered" evidence="1">
    <location>
        <begin position="23"/>
        <end position="67"/>
    </location>
</feature>
<evidence type="ECO:0000256" key="1">
    <source>
        <dbReference type="SAM" id="MobiDB-lite"/>
    </source>
</evidence>
<evidence type="ECO:0000313" key="4">
    <source>
        <dbReference type="Proteomes" id="UP001487740"/>
    </source>
</evidence>
<feature type="domain" description="Mutator-like transposase" evidence="2">
    <location>
        <begin position="91"/>
        <end position="235"/>
    </location>
</feature>
<accession>A0AAW0U5V4</accession>
<sequence>MGRRKRKTIAWSEAARKRMKVYWDRKSKETSATPTPSTSTCGEAGGAGDTVPLRITPSPADEASPADELPVITPAMERERFLAGKLVDEGFVIEMTTGFVMDFELLSNFCKSCSTKKKQLNDEEKFEEWRKNVHVGMCQANFHGLSGRMEAECAIRMWGRSENLGFQYTTFLSDGDSSAFTAVTAMNNGAGPYNVQVEKEECVNHVKKRMGTRLRKLKEELKEEKVTKTGKVIRRSVVGENTN</sequence>
<dbReference type="Pfam" id="PF20700">
    <property type="entry name" value="Mutator"/>
    <property type="match status" value="1"/>
</dbReference>
<feature type="compositionally biased region" description="Low complexity" evidence="1">
    <location>
        <begin position="30"/>
        <end position="40"/>
    </location>
</feature>
<dbReference type="AlphaFoldDB" id="A0AAW0U5V4"/>
<dbReference type="EMBL" id="JARAKH010000018">
    <property type="protein sequence ID" value="KAK8395395.1"/>
    <property type="molecule type" value="Genomic_DNA"/>
</dbReference>
<evidence type="ECO:0000313" key="3">
    <source>
        <dbReference type="EMBL" id="KAK8395395.1"/>
    </source>
</evidence>
<name>A0AAW0U5V4_SCYPA</name>